<dbReference type="Proteomes" id="UP000193247">
    <property type="component" value="Unassembled WGS sequence"/>
</dbReference>
<dbReference type="InterPro" id="IPR000030">
    <property type="entry name" value="PPE_dom"/>
</dbReference>
<keyword evidence="2" id="KW-1133">Transmembrane helix</keyword>
<dbReference type="GO" id="GO:0052572">
    <property type="term" value="P:response to host immune response"/>
    <property type="evidence" value="ECO:0007669"/>
    <property type="project" value="TreeGrafter"/>
</dbReference>
<evidence type="ECO:0008006" key="7">
    <source>
        <dbReference type="Google" id="ProtNLM"/>
    </source>
</evidence>
<dbReference type="SUPFAM" id="SSF140459">
    <property type="entry name" value="PE/PPE dimer-like"/>
    <property type="match status" value="1"/>
</dbReference>
<keyword evidence="2" id="KW-0812">Transmembrane</keyword>
<feature type="domain" description="PPE" evidence="3">
    <location>
        <begin position="17"/>
        <end position="172"/>
    </location>
</feature>
<dbReference type="InterPro" id="IPR043641">
    <property type="entry name" value="PPE-PPW_C"/>
</dbReference>
<keyword evidence="2" id="KW-0472">Membrane</keyword>
<dbReference type="AlphaFoldDB" id="A0A1X2LXW1"/>
<keyword evidence="6" id="KW-1185">Reference proteome</keyword>
<proteinExistence type="inferred from homology"/>
<feature type="transmembrane region" description="Helical" evidence="2">
    <location>
        <begin position="309"/>
        <end position="329"/>
    </location>
</feature>
<dbReference type="STRING" id="1430326.B8W66_05740"/>
<evidence type="ECO:0000256" key="2">
    <source>
        <dbReference type="SAM" id="Phobius"/>
    </source>
</evidence>
<protein>
    <recommendedName>
        <fullName evidence="7">PPE family protein</fullName>
    </recommendedName>
</protein>
<comment type="similarity">
    <text evidence="1">Belongs to the mycobacterial PPE family.</text>
</comment>
<organism evidence="5 6">
    <name type="scientific">Mycobacterium decipiens</name>
    <dbReference type="NCBI Taxonomy" id="1430326"/>
    <lineage>
        <taxon>Bacteria</taxon>
        <taxon>Bacillati</taxon>
        <taxon>Actinomycetota</taxon>
        <taxon>Actinomycetes</taxon>
        <taxon>Mycobacteriales</taxon>
        <taxon>Mycobacteriaceae</taxon>
        <taxon>Mycobacterium</taxon>
    </lineage>
</organism>
<sequence length="471" mass="48607">MTAPFLLKLLLVAPVFWLGQPPEVHSAALSFGPGSGPLLDAGEAWQQLGLEYDWAAQELGNELAVVPWEGPSSQSYQGAHGPYLEWLEEAGQESQQQAVAHQQAAAAYSVALVEMPTLAELSVNRTANVALLSTNFFGINAIAIALNEAAYARMWLQAAGAMQQYQAQAGLAVALNPPHNRPAPLLLLGPDNEAGPLIEEVEDDGDLAGLEERPDNEPGPLIEEVEDDGALAGVEEQALVVAENAIVAEVAPATIPAQITGLVTQALTQLAGLIGQTVGLIGNLIGQALGFVVNLIGKALGLIGAAIGFMFRLAFSILSMLCAAIAFPLVMLVQAISYIVTLVTQFVLTLAQLAFEYVPMLVGGFVTGAVPSVVLTSSAGLALPVGPPLTTVGWHAPDVQPAGVQASEVQLASAHAPVDVTAMGFAGTAAVAGVTQPSGLATVASGEFGDVPRVPIVPATWDLHSVRAMAS</sequence>
<reference evidence="5 6" key="1">
    <citation type="submission" date="2017-04" db="EMBL/GenBank/DDBJ databases">
        <title>The new phylogeny of genus Mycobacterium.</title>
        <authorList>
            <person name="Tortoli E."/>
            <person name="Trovato A."/>
            <person name="Cirillo D.M."/>
        </authorList>
    </citation>
    <scope>NUCLEOTIDE SEQUENCE [LARGE SCALE GENOMIC DNA]</scope>
    <source>
        <strain evidence="5 6">TBL 1200985</strain>
    </source>
</reference>
<evidence type="ECO:0000313" key="6">
    <source>
        <dbReference type="Proteomes" id="UP000193247"/>
    </source>
</evidence>
<accession>A0A1X2LXW1</accession>
<comment type="caution">
    <text evidence="5">The sequence shown here is derived from an EMBL/GenBank/DDBJ whole genome shotgun (WGS) entry which is preliminary data.</text>
</comment>
<evidence type="ECO:0000259" key="4">
    <source>
        <dbReference type="Pfam" id="PF18878"/>
    </source>
</evidence>
<feature type="domain" description="PPE-PPW subfamily C-terminal" evidence="4">
    <location>
        <begin position="421"/>
        <end position="461"/>
    </location>
</feature>
<evidence type="ECO:0000313" key="5">
    <source>
        <dbReference type="EMBL" id="OSC42035.1"/>
    </source>
</evidence>
<dbReference type="Pfam" id="PF00823">
    <property type="entry name" value="PPE"/>
    <property type="match status" value="1"/>
</dbReference>
<dbReference type="PANTHER" id="PTHR46766:SF1">
    <property type="entry name" value="GLUTAMINE-RICH PROTEIN 2"/>
    <property type="match status" value="1"/>
</dbReference>
<gene>
    <name evidence="5" type="ORF">B8W66_05740</name>
</gene>
<evidence type="ECO:0000256" key="1">
    <source>
        <dbReference type="ARBA" id="ARBA00010652"/>
    </source>
</evidence>
<dbReference type="Gene3D" id="1.20.1260.20">
    <property type="entry name" value="PPE superfamily"/>
    <property type="match status" value="1"/>
</dbReference>
<dbReference type="PANTHER" id="PTHR46766">
    <property type="entry name" value="GLUTAMINE-RICH PROTEIN 2"/>
    <property type="match status" value="1"/>
</dbReference>
<evidence type="ECO:0000259" key="3">
    <source>
        <dbReference type="Pfam" id="PF00823"/>
    </source>
</evidence>
<dbReference type="RefSeq" id="WP_085324071.1">
    <property type="nucleotide sequence ID" value="NZ_NCXP01000004.1"/>
</dbReference>
<dbReference type="EMBL" id="NCXP01000004">
    <property type="protein sequence ID" value="OSC42035.1"/>
    <property type="molecule type" value="Genomic_DNA"/>
</dbReference>
<dbReference type="OrthoDB" id="4753487at2"/>
<dbReference type="Pfam" id="PF18878">
    <property type="entry name" value="PPE-PPW"/>
    <property type="match status" value="1"/>
</dbReference>
<name>A0A1X2LXW1_9MYCO</name>
<dbReference type="InterPro" id="IPR038332">
    <property type="entry name" value="PPE_sf"/>
</dbReference>